<dbReference type="Proteomes" id="UP000321058">
    <property type="component" value="Unassembled WGS sequence"/>
</dbReference>
<evidence type="ECO:0000313" key="2">
    <source>
        <dbReference type="EMBL" id="GEP54362.1"/>
    </source>
</evidence>
<dbReference type="AlphaFoldDB" id="A0A512N5U4"/>
<gene>
    <name evidence="2" type="ORF">RSO01_15280</name>
</gene>
<protein>
    <submittedName>
        <fullName evidence="2">Uncharacterized protein</fullName>
    </submittedName>
</protein>
<name>A0A512N5U4_9HYPH</name>
<dbReference type="OrthoDB" id="9869935at2"/>
<dbReference type="EMBL" id="BKAJ01000030">
    <property type="protein sequence ID" value="GEP54362.1"/>
    <property type="molecule type" value="Genomic_DNA"/>
</dbReference>
<reference evidence="2 3" key="1">
    <citation type="submission" date="2019-07" db="EMBL/GenBank/DDBJ databases">
        <title>Whole genome shotgun sequence of Reyranella soli NBRC 108950.</title>
        <authorList>
            <person name="Hosoyama A."/>
            <person name="Uohara A."/>
            <person name="Ohji S."/>
            <person name="Ichikawa N."/>
        </authorList>
    </citation>
    <scope>NUCLEOTIDE SEQUENCE [LARGE SCALE GENOMIC DNA]</scope>
    <source>
        <strain evidence="2 3">NBRC 108950</strain>
    </source>
</reference>
<organism evidence="2 3">
    <name type="scientific">Reyranella soli</name>
    <dbReference type="NCBI Taxonomy" id="1230389"/>
    <lineage>
        <taxon>Bacteria</taxon>
        <taxon>Pseudomonadati</taxon>
        <taxon>Pseudomonadota</taxon>
        <taxon>Alphaproteobacteria</taxon>
        <taxon>Hyphomicrobiales</taxon>
        <taxon>Reyranellaceae</taxon>
        <taxon>Reyranella</taxon>
    </lineage>
</organism>
<comment type="caution">
    <text evidence="2">The sequence shown here is derived from an EMBL/GenBank/DDBJ whole genome shotgun (WGS) entry which is preliminary data.</text>
</comment>
<proteinExistence type="predicted"/>
<evidence type="ECO:0000256" key="1">
    <source>
        <dbReference type="SAM" id="MobiDB-lite"/>
    </source>
</evidence>
<accession>A0A512N5U4</accession>
<dbReference type="RefSeq" id="WP_147147834.1">
    <property type="nucleotide sequence ID" value="NZ_BKAJ01000030.1"/>
</dbReference>
<sequence length="77" mass="8682">MTECESMLKELEEKATRLASAAKAAKAPGASEREISDCKMIEQEYMGLHKRTKAMIDERGSDNDKKKLSRLEEPTVH</sequence>
<evidence type="ECO:0000313" key="3">
    <source>
        <dbReference type="Proteomes" id="UP000321058"/>
    </source>
</evidence>
<feature type="region of interest" description="Disordered" evidence="1">
    <location>
        <begin position="53"/>
        <end position="77"/>
    </location>
</feature>
<feature type="compositionally biased region" description="Basic and acidic residues" evidence="1">
    <location>
        <begin position="54"/>
        <end position="77"/>
    </location>
</feature>
<keyword evidence="3" id="KW-1185">Reference proteome</keyword>